<keyword evidence="6" id="KW-0735">Signal-anchor</keyword>
<comment type="subcellular location">
    <subcellularLocation>
        <location evidence="1">Membrane</location>
        <topology evidence="1">Single-pass type II membrane protein</topology>
    </subcellularLocation>
</comment>
<evidence type="ECO:0000256" key="6">
    <source>
        <dbReference type="ARBA" id="ARBA00022968"/>
    </source>
</evidence>
<gene>
    <name evidence="11" type="ORF">FSPOR_11047</name>
</gene>
<evidence type="ECO:0000313" key="11">
    <source>
        <dbReference type="EMBL" id="RGP59796.1"/>
    </source>
</evidence>
<reference evidence="11 12" key="1">
    <citation type="journal article" date="2018" name="PLoS Pathog.">
        <title>Evolution of structural diversity of trichothecenes, a family of toxins produced by plant pathogenic and entomopathogenic fungi.</title>
        <authorList>
            <person name="Proctor R.H."/>
            <person name="McCormick S.P."/>
            <person name="Kim H.S."/>
            <person name="Cardoza R.E."/>
            <person name="Stanley A.M."/>
            <person name="Lindo L."/>
            <person name="Kelly A."/>
            <person name="Brown D.W."/>
            <person name="Lee T."/>
            <person name="Vaughan M.M."/>
            <person name="Alexander N.J."/>
            <person name="Busman M."/>
            <person name="Gutierrez S."/>
        </authorList>
    </citation>
    <scope>NUCLEOTIDE SEQUENCE [LARGE SCALE GENOMIC DNA]</scope>
    <source>
        <strain evidence="11 12">NRRL 3299</strain>
    </source>
</reference>
<dbReference type="EMBL" id="PXOF01000206">
    <property type="protein sequence ID" value="RGP59796.1"/>
    <property type="molecule type" value="Genomic_DNA"/>
</dbReference>
<dbReference type="GO" id="GO:0006493">
    <property type="term" value="P:protein O-linked glycosylation"/>
    <property type="evidence" value="ECO:0007669"/>
    <property type="project" value="TreeGrafter"/>
</dbReference>
<protein>
    <submittedName>
        <fullName evidence="11">Mnt3-alpha-1,3-mannosyltransferase responsible for adding the terminal mannose</fullName>
    </submittedName>
</protein>
<keyword evidence="5 10" id="KW-0812">Transmembrane</keyword>
<dbReference type="SUPFAM" id="SSF53448">
    <property type="entry name" value="Nucleotide-diphospho-sugar transferases"/>
    <property type="match status" value="1"/>
</dbReference>
<evidence type="ECO:0000313" key="12">
    <source>
        <dbReference type="Proteomes" id="UP000266152"/>
    </source>
</evidence>
<comment type="caution">
    <text evidence="11">The sequence shown here is derived from an EMBL/GenBank/DDBJ whole genome shotgun (WGS) entry which is preliminary data.</text>
</comment>
<evidence type="ECO:0000256" key="7">
    <source>
        <dbReference type="ARBA" id="ARBA00022989"/>
    </source>
</evidence>
<dbReference type="InterPro" id="IPR029044">
    <property type="entry name" value="Nucleotide-diphossugar_trans"/>
</dbReference>
<keyword evidence="12" id="KW-1185">Reference proteome</keyword>
<proteinExistence type="inferred from homology"/>
<sequence length="490" mass="55646">MSLASALILRFGQLIRDPPRALVRLGIFAAFSIFLILVTWKGSSLSYGWTTEAPISEAELGNITQQAKTYNESPVKAPYKTTFWEVGQRSRELSKWLSRSDQIGTSSRSGRELRNVVESAAQDLFPFLKHPPRKPRTQTPLSDLRKSFDKGSRGIVIPVGGGEQSVRFAGHLIVSLRKVLGSRLPIQIVYAGEDDLPEKDRNRISSLDGASNVEFLDIFTVFDDTTLKLKDEGWAIKAFALLGSRFEEAILLDADAVFLQQPEKLFEQRAYTEKGALLFHDRLLWQHAFKQRHEWWKDQIKEPTAEMNNSLVWTEDYAEECDSGVVVLNKARVSNLVGLLHVAWQNTHDVREEVTYRLGHGDKESWWLGLELGGSRYEFEKHYGSILGWGKGKEGNVTEVCSFVIAHTDQKDKLLWYNGSLLKNKRVDPDGYEVAEYWMMDGKWHKGRTKDDMSCMTDNEVMELTGEEKRVLRESIEVAKDVDSALKKGG</sequence>
<dbReference type="GO" id="GO:0000033">
    <property type="term" value="F:alpha-1,3-mannosyltransferase activity"/>
    <property type="evidence" value="ECO:0007669"/>
    <property type="project" value="TreeGrafter"/>
</dbReference>
<dbReference type="PANTHER" id="PTHR31392">
    <property type="entry name" value="ALPHA-1,3-MANNOSYLTRANSFERASE MNN1-RELATED"/>
    <property type="match status" value="1"/>
</dbReference>
<evidence type="ECO:0000256" key="1">
    <source>
        <dbReference type="ARBA" id="ARBA00004606"/>
    </source>
</evidence>
<dbReference type="AlphaFoldDB" id="A0A395RI83"/>
<evidence type="ECO:0000256" key="10">
    <source>
        <dbReference type="SAM" id="Phobius"/>
    </source>
</evidence>
<keyword evidence="8 10" id="KW-0472">Membrane</keyword>
<comment type="similarity">
    <text evidence="2">Belongs to the MNN1/MNT family.</text>
</comment>
<keyword evidence="9" id="KW-0325">Glycoprotein</keyword>
<organism evidence="11 12">
    <name type="scientific">Fusarium sporotrichioides</name>
    <dbReference type="NCBI Taxonomy" id="5514"/>
    <lineage>
        <taxon>Eukaryota</taxon>
        <taxon>Fungi</taxon>
        <taxon>Dikarya</taxon>
        <taxon>Ascomycota</taxon>
        <taxon>Pezizomycotina</taxon>
        <taxon>Sordariomycetes</taxon>
        <taxon>Hypocreomycetidae</taxon>
        <taxon>Hypocreales</taxon>
        <taxon>Nectriaceae</taxon>
        <taxon>Fusarium</taxon>
    </lineage>
</organism>
<name>A0A395RI83_FUSSP</name>
<evidence type="ECO:0000256" key="3">
    <source>
        <dbReference type="ARBA" id="ARBA00022676"/>
    </source>
</evidence>
<evidence type="ECO:0000256" key="8">
    <source>
        <dbReference type="ARBA" id="ARBA00023136"/>
    </source>
</evidence>
<keyword evidence="7 10" id="KW-1133">Transmembrane helix</keyword>
<dbReference type="InterPro" id="IPR022751">
    <property type="entry name" value="Alpha_mannosyltransferase"/>
</dbReference>
<keyword evidence="4 11" id="KW-0808">Transferase</keyword>
<evidence type="ECO:0000256" key="2">
    <source>
        <dbReference type="ARBA" id="ARBA00009105"/>
    </source>
</evidence>
<dbReference type="Pfam" id="PF11051">
    <property type="entry name" value="Mannosyl_trans3"/>
    <property type="match status" value="1"/>
</dbReference>
<dbReference type="GO" id="GO:0016020">
    <property type="term" value="C:membrane"/>
    <property type="evidence" value="ECO:0007669"/>
    <property type="project" value="UniProtKB-SubCell"/>
</dbReference>
<dbReference type="STRING" id="5514.A0A395RI83"/>
<evidence type="ECO:0000256" key="4">
    <source>
        <dbReference type="ARBA" id="ARBA00022679"/>
    </source>
</evidence>
<evidence type="ECO:0000256" key="9">
    <source>
        <dbReference type="ARBA" id="ARBA00023180"/>
    </source>
</evidence>
<dbReference type="PANTHER" id="PTHR31392:SF1">
    <property type="entry name" value="ALPHA-1,3-MANNOSYLTRANSFERASE MNN1-RELATED"/>
    <property type="match status" value="1"/>
</dbReference>
<keyword evidence="3 11" id="KW-0328">Glycosyltransferase</keyword>
<dbReference type="Proteomes" id="UP000266152">
    <property type="component" value="Unassembled WGS sequence"/>
</dbReference>
<evidence type="ECO:0000256" key="5">
    <source>
        <dbReference type="ARBA" id="ARBA00022692"/>
    </source>
</evidence>
<accession>A0A395RI83</accession>
<dbReference type="GO" id="GO:0005794">
    <property type="term" value="C:Golgi apparatus"/>
    <property type="evidence" value="ECO:0007669"/>
    <property type="project" value="TreeGrafter"/>
</dbReference>
<feature type="transmembrane region" description="Helical" evidence="10">
    <location>
        <begin position="21"/>
        <end position="40"/>
    </location>
</feature>